<dbReference type="PANTHER" id="PTHR42852:SF6">
    <property type="entry name" value="THIOL:DISULFIDE INTERCHANGE PROTEIN DSBE"/>
    <property type="match status" value="1"/>
</dbReference>
<name>A0A1S1YW19_FLAPC</name>
<reference evidence="6 7" key="1">
    <citation type="journal article" date="2012" name="Int. J. Syst. Evol. Microbiol.">
        <title>Flammeovirga pacifica sp. nov., isolated from deep-sea sediment.</title>
        <authorList>
            <person name="Xu H."/>
            <person name="Fu Y."/>
            <person name="Yang N."/>
            <person name="Ding Z."/>
            <person name="Lai Q."/>
            <person name="Zeng R."/>
        </authorList>
    </citation>
    <scope>NUCLEOTIDE SEQUENCE [LARGE SCALE GENOMIC DNA]</scope>
    <source>
        <strain evidence="7">DSM 24597 / LMG 26175 / WPAGA1</strain>
    </source>
</reference>
<feature type="domain" description="Thioredoxin" evidence="5">
    <location>
        <begin position="308"/>
        <end position="447"/>
    </location>
</feature>
<dbReference type="InterPro" id="IPR012336">
    <property type="entry name" value="Thioredoxin-like_fold"/>
</dbReference>
<comment type="subcellular location">
    <subcellularLocation>
        <location evidence="1">Cell envelope</location>
    </subcellularLocation>
</comment>
<evidence type="ECO:0000313" key="6">
    <source>
        <dbReference type="EMBL" id="OHX65224.1"/>
    </source>
</evidence>
<keyword evidence="3" id="KW-1015">Disulfide bond</keyword>
<dbReference type="EMBL" id="JRYR02000001">
    <property type="protein sequence ID" value="OHX65224.1"/>
    <property type="molecule type" value="Genomic_DNA"/>
</dbReference>
<comment type="caution">
    <text evidence="6">The sequence shown here is derived from an EMBL/GenBank/DDBJ whole genome shotgun (WGS) entry which is preliminary data.</text>
</comment>
<evidence type="ECO:0000256" key="2">
    <source>
        <dbReference type="ARBA" id="ARBA00022748"/>
    </source>
</evidence>
<keyword evidence="2" id="KW-0201">Cytochrome c-type biogenesis</keyword>
<proteinExistence type="predicted"/>
<dbReference type="PROSITE" id="PS51257">
    <property type="entry name" value="PROKAR_LIPOPROTEIN"/>
    <property type="match status" value="1"/>
</dbReference>
<dbReference type="InterPro" id="IPR013766">
    <property type="entry name" value="Thioredoxin_domain"/>
</dbReference>
<evidence type="ECO:0000256" key="1">
    <source>
        <dbReference type="ARBA" id="ARBA00004196"/>
    </source>
</evidence>
<dbReference type="PANTHER" id="PTHR42852">
    <property type="entry name" value="THIOL:DISULFIDE INTERCHANGE PROTEIN DSBE"/>
    <property type="match status" value="1"/>
</dbReference>
<dbReference type="RefSeq" id="WP_044223712.1">
    <property type="nucleotide sequence ID" value="NZ_JRYR02000001.1"/>
</dbReference>
<accession>A0A1S1YW19</accession>
<keyword evidence="4" id="KW-0676">Redox-active center</keyword>
<evidence type="ECO:0000256" key="3">
    <source>
        <dbReference type="ARBA" id="ARBA00023157"/>
    </source>
</evidence>
<evidence type="ECO:0000256" key="4">
    <source>
        <dbReference type="ARBA" id="ARBA00023284"/>
    </source>
</evidence>
<dbReference type="AlphaFoldDB" id="A0A1S1YW19"/>
<dbReference type="OrthoDB" id="6399635at2"/>
<keyword evidence="7" id="KW-1185">Reference proteome</keyword>
<dbReference type="GO" id="GO:0030313">
    <property type="term" value="C:cell envelope"/>
    <property type="evidence" value="ECO:0007669"/>
    <property type="project" value="UniProtKB-SubCell"/>
</dbReference>
<dbReference type="Pfam" id="PF13905">
    <property type="entry name" value="Thioredoxin_8"/>
    <property type="match status" value="1"/>
</dbReference>
<sequence>MKYYYILFLTTLIFSCSSKENIITYENAISDDLKLVINSTLSHSEIEIPTTREGNSLIYDLPKDAFVTLKDGDIEIEFFAQPKGEIIINRTEDNLFQFEGHLAKYNQSLFDMQSAFDHFIENNPFKEIPKDAIDSISIDLQKQLLGYVGSDLSPHQKKTLESIITIDLAFLNIKHAIQVGYARDESFILKDQFAIENFDLDITEELYRENFNYLSYYIPAYLNVIYLNDDIFQLSGEYYFALRTTEIEKLDIDIRIKRKLLASNISEAITNQGLTDNNEASLYQYLHDYSNFSHKHELVDLLKNNSGMKDGSVAPSIHAFNAEGEIFDLKKHQGKLVYIDVWATWNENSDKQQKQIKKLRSKYKDQNIDFVSLSVDRDQQDWKEYIDYSKQDDVNNIWTSQVDQFYSNYKVYTLPRYILIDQNGKLINSFAPSPDTKEFEELIAEVF</sequence>
<dbReference type="InterPro" id="IPR036249">
    <property type="entry name" value="Thioredoxin-like_sf"/>
</dbReference>
<dbReference type="Proteomes" id="UP000179797">
    <property type="component" value="Unassembled WGS sequence"/>
</dbReference>
<dbReference type="PROSITE" id="PS51352">
    <property type="entry name" value="THIOREDOXIN_2"/>
    <property type="match status" value="1"/>
</dbReference>
<evidence type="ECO:0000313" key="7">
    <source>
        <dbReference type="Proteomes" id="UP000179797"/>
    </source>
</evidence>
<evidence type="ECO:0000259" key="5">
    <source>
        <dbReference type="PROSITE" id="PS51352"/>
    </source>
</evidence>
<dbReference type="SUPFAM" id="SSF52833">
    <property type="entry name" value="Thioredoxin-like"/>
    <property type="match status" value="1"/>
</dbReference>
<gene>
    <name evidence="6" type="ORF">NH26_02075</name>
</gene>
<dbReference type="InterPro" id="IPR050553">
    <property type="entry name" value="Thioredoxin_ResA/DsbE_sf"/>
</dbReference>
<protein>
    <recommendedName>
        <fullName evidence="5">Thioredoxin domain-containing protein</fullName>
    </recommendedName>
</protein>
<organism evidence="6 7">
    <name type="scientific">Flammeovirga pacifica</name>
    <dbReference type="NCBI Taxonomy" id="915059"/>
    <lineage>
        <taxon>Bacteria</taxon>
        <taxon>Pseudomonadati</taxon>
        <taxon>Bacteroidota</taxon>
        <taxon>Cytophagia</taxon>
        <taxon>Cytophagales</taxon>
        <taxon>Flammeovirgaceae</taxon>
        <taxon>Flammeovirga</taxon>
    </lineage>
</organism>
<dbReference type="CDD" id="cd02966">
    <property type="entry name" value="TlpA_like_family"/>
    <property type="match status" value="1"/>
</dbReference>
<dbReference type="Gene3D" id="3.40.30.10">
    <property type="entry name" value="Glutaredoxin"/>
    <property type="match status" value="1"/>
</dbReference>
<dbReference type="STRING" id="915059.NH26_02075"/>
<dbReference type="GO" id="GO:0017004">
    <property type="term" value="P:cytochrome complex assembly"/>
    <property type="evidence" value="ECO:0007669"/>
    <property type="project" value="UniProtKB-KW"/>
</dbReference>